<dbReference type="Proteomes" id="UP000432089">
    <property type="component" value="Unassembled WGS sequence"/>
</dbReference>
<reference evidence="14 15" key="1">
    <citation type="submission" date="2019-09" db="EMBL/GenBank/DDBJ databases">
        <title>YIM 132180 draft genome.</title>
        <authorList>
            <person name="Zhang K."/>
        </authorList>
    </citation>
    <scope>NUCLEOTIDE SEQUENCE [LARGE SCALE GENOMIC DNA]</scope>
    <source>
        <strain evidence="14 15">YIM 132180</strain>
    </source>
</reference>
<dbReference type="InterPro" id="IPR013780">
    <property type="entry name" value="Glyco_hydro_b"/>
</dbReference>
<evidence type="ECO:0000256" key="8">
    <source>
        <dbReference type="PIRNR" id="PIRNR001084"/>
    </source>
</evidence>
<dbReference type="AlphaFoldDB" id="A0A7V7PNN5"/>
<evidence type="ECO:0000259" key="13">
    <source>
        <dbReference type="Pfam" id="PF08532"/>
    </source>
</evidence>
<evidence type="ECO:0000259" key="12">
    <source>
        <dbReference type="Pfam" id="PF02449"/>
    </source>
</evidence>
<keyword evidence="5 8" id="KW-0378">Hydrolase</keyword>
<comment type="caution">
    <text evidence="14">The sequence shown here is derived from an EMBL/GenBank/DDBJ whole genome shotgun (WGS) entry which is preliminary data.</text>
</comment>
<feature type="binding site" evidence="11">
    <location>
        <position position="110"/>
    </location>
    <ligand>
        <name>Zn(2+)</name>
        <dbReference type="ChEBI" id="CHEBI:29105"/>
    </ligand>
</feature>
<dbReference type="InterPro" id="IPR017853">
    <property type="entry name" value="GH"/>
</dbReference>
<dbReference type="Pfam" id="PF08532">
    <property type="entry name" value="Glyco_hydro_42M"/>
    <property type="match status" value="1"/>
</dbReference>
<evidence type="ECO:0000256" key="3">
    <source>
        <dbReference type="ARBA" id="ARBA00012756"/>
    </source>
</evidence>
<keyword evidence="6 11" id="KW-0862">Zinc</keyword>
<feature type="active site" description="Nucleophile" evidence="9">
    <location>
        <position position="317"/>
    </location>
</feature>
<evidence type="ECO:0000313" key="15">
    <source>
        <dbReference type="Proteomes" id="UP000432089"/>
    </source>
</evidence>
<dbReference type="Gene3D" id="3.40.50.880">
    <property type="match status" value="1"/>
</dbReference>
<keyword evidence="7 8" id="KW-0326">Glycosidase</keyword>
<dbReference type="Gene3D" id="2.60.40.1180">
    <property type="entry name" value="Golgi alpha-mannosidase II"/>
    <property type="match status" value="1"/>
</dbReference>
<dbReference type="InterPro" id="IPR013529">
    <property type="entry name" value="Glyco_hydro_42_N"/>
</dbReference>
<dbReference type="SUPFAM" id="SSF51011">
    <property type="entry name" value="Glycosyl hydrolase domain"/>
    <property type="match status" value="1"/>
</dbReference>
<evidence type="ECO:0000256" key="10">
    <source>
        <dbReference type="PIRSR" id="PIRSR001084-2"/>
    </source>
</evidence>
<dbReference type="GO" id="GO:0004565">
    <property type="term" value="F:beta-galactosidase activity"/>
    <property type="evidence" value="ECO:0007669"/>
    <property type="project" value="UniProtKB-EC"/>
</dbReference>
<dbReference type="PIRSF" id="PIRSF001084">
    <property type="entry name" value="B-galactosidase"/>
    <property type="match status" value="1"/>
</dbReference>
<organism evidence="14 15">
    <name type="scientific">Plantimonas leprariae</name>
    <dbReference type="NCBI Taxonomy" id="2615207"/>
    <lineage>
        <taxon>Bacteria</taxon>
        <taxon>Pseudomonadati</taxon>
        <taxon>Pseudomonadota</taxon>
        <taxon>Alphaproteobacteria</taxon>
        <taxon>Hyphomicrobiales</taxon>
        <taxon>Aurantimonadaceae</taxon>
        <taxon>Plantimonas</taxon>
    </lineage>
</organism>
<dbReference type="GO" id="GO:0046872">
    <property type="term" value="F:metal ion binding"/>
    <property type="evidence" value="ECO:0007669"/>
    <property type="project" value="UniProtKB-KW"/>
</dbReference>
<feature type="domain" description="Beta-galactosidase trimerisation" evidence="13">
    <location>
        <begin position="404"/>
        <end position="596"/>
    </location>
</feature>
<dbReference type="EC" id="3.2.1.23" evidence="3 8"/>
<dbReference type="SUPFAM" id="SSF51445">
    <property type="entry name" value="(Trans)glycosidases"/>
    <property type="match status" value="1"/>
</dbReference>
<evidence type="ECO:0000313" key="14">
    <source>
        <dbReference type="EMBL" id="KAB0679382.1"/>
    </source>
</evidence>
<protein>
    <recommendedName>
        <fullName evidence="3 8">Beta-galactosidase</fullName>
        <shortName evidence="8">Beta-gal</shortName>
        <ecNumber evidence="3 8">3.2.1.23</ecNumber>
    </recommendedName>
</protein>
<feature type="binding site" evidence="10">
    <location>
        <position position="106"/>
    </location>
    <ligand>
        <name>substrate</name>
    </ligand>
</feature>
<feature type="active site" description="Proton donor" evidence="9">
    <location>
        <position position="145"/>
    </location>
</feature>
<keyword evidence="4 11" id="KW-0479">Metal-binding</keyword>
<feature type="binding site" evidence="10">
    <location>
        <position position="144"/>
    </location>
    <ligand>
        <name>substrate</name>
    </ligand>
</feature>
<evidence type="ECO:0000256" key="1">
    <source>
        <dbReference type="ARBA" id="ARBA00001412"/>
    </source>
</evidence>
<evidence type="ECO:0000256" key="5">
    <source>
        <dbReference type="ARBA" id="ARBA00022801"/>
    </source>
</evidence>
<dbReference type="Gene3D" id="3.20.20.80">
    <property type="entry name" value="Glycosidases"/>
    <property type="match status" value="1"/>
</dbReference>
<dbReference type="GO" id="GO:0009341">
    <property type="term" value="C:beta-galactosidase complex"/>
    <property type="evidence" value="ECO:0007669"/>
    <property type="project" value="InterPro"/>
</dbReference>
<feature type="binding site" evidence="10">
    <location>
        <position position="325"/>
    </location>
    <ligand>
        <name>substrate</name>
    </ligand>
</feature>
<evidence type="ECO:0000256" key="11">
    <source>
        <dbReference type="PIRSR" id="PIRSR001084-3"/>
    </source>
</evidence>
<gene>
    <name evidence="14" type="ORF">F6X38_13700</name>
</gene>
<dbReference type="InterPro" id="IPR029062">
    <property type="entry name" value="Class_I_gatase-like"/>
</dbReference>
<dbReference type="EMBL" id="VZDO01000010">
    <property type="protein sequence ID" value="KAB0679382.1"/>
    <property type="molecule type" value="Genomic_DNA"/>
</dbReference>
<evidence type="ECO:0000256" key="6">
    <source>
        <dbReference type="ARBA" id="ARBA00022833"/>
    </source>
</evidence>
<proteinExistence type="inferred from homology"/>
<dbReference type="SUPFAM" id="SSF52317">
    <property type="entry name" value="Class I glutamine amidotransferase-like"/>
    <property type="match status" value="1"/>
</dbReference>
<evidence type="ECO:0000256" key="4">
    <source>
        <dbReference type="ARBA" id="ARBA00022723"/>
    </source>
</evidence>
<accession>A0A7V7PNN5</accession>
<dbReference type="PANTHER" id="PTHR36447">
    <property type="entry name" value="BETA-GALACTOSIDASE GANA"/>
    <property type="match status" value="1"/>
</dbReference>
<dbReference type="CDD" id="cd03143">
    <property type="entry name" value="A4_beta-galactosidase_middle_domain"/>
    <property type="match status" value="1"/>
</dbReference>
<evidence type="ECO:0000256" key="9">
    <source>
        <dbReference type="PIRSR" id="PIRSR001084-1"/>
    </source>
</evidence>
<dbReference type="GO" id="GO:0005975">
    <property type="term" value="P:carbohydrate metabolic process"/>
    <property type="evidence" value="ECO:0007669"/>
    <property type="project" value="InterPro"/>
</dbReference>
<dbReference type="InterPro" id="IPR003476">
    <property type="entry name" value="Glyco_hydro_42"/>
</dbReference>
<evidence type="ECO:0000256" key="2">
    <source>
        <dbReference type="ARBA" id="ARBA00005940"/>
    </source>
</evidence>
<keyword evidence="15" id="KW-1185">Reference proteome</keyword>
<sequence length="653" mass="73016">MTKRALGVCYYPEHWPEDWWAEDARRMREVGIAVVRIGEFAWSRLEPARGRYDFDWLQRAIDTLHGAGLKVVVGTPTATPPKWLVDAMPDMLQVDEKGRPRRFGSRRHYCFSHEGYRAECARIVEALAKRFGEHEGVVAWQTDNEYGCHGTTISYSQAALKGFRDWLGRKYQSPDALNRAWGNVFWSMEYGSFEEIELPNLLPTDPAPAHAMDFRRYSSDAVVSFNRLHADIIRRHSPGRDVIHNFMGRTLAFDHFDVGADLDVSSWDSYPLGFLDQWADRKADFKARFARSGDPDLQAFHHDLYRATSGGRWWIMEQQPGPVNWAPHNPAPRAGMVRLWAHEAFAHGAEVVSYFRWRQAPFAQEQMHAGLTRPDREPAPGYHEAAAVAREIETLDLAEPGRGDAAIVFDYPSAWAWDIQRQGREFDYFRLVHDFYRGLRRLGLSVDFVDARQAVAAADYKLLLVPGLFTWPPGLKEALAEAKGQVLVGPRSGSKTPDFAIPAKLPPELPEPLAALKVALVETLRPDLAVPMADGTGAFHLWREMLDGVADGDILLRTVDGEAALVGRGGLHYLAGWPDEALAFAVLGKLAERAGLATLDLPEGLRLRRSGKLTHCFNYGDAPVRLSQHGIEGAFVLGADELPPSGVAILEAG</sequence>
<name>A0A7V7PNN5_9HYPH</name>
<dbReference type="PANTHER" id="PTHR36447:SF2">
    <property type="entry name" value="BETA-GALACTOSIDASE YESZ"/>
    <property type="match status" value="1"/>
</dbReference>
<dbReference type="RefSeq" id="WP_150970440.1">
    <property type="nucleotide sequence ID" value="NZ_VZDO01000010.1"/>
</dbReference>
<feature type="domain" description="Glycoside hydrolase family 42 N-terminal" evidence="12">
    <location>
        <begin position="9"/>
        <end position="394"/>
    </location>
</feature>
<comment type="similarity">
    <text evidence="2 8">Belongs to the glycosyl hydrolase 42 family.</text>
</comment>
<evidence type="ECO:0000256" key="7">
    <source>
        <dbReference type="ARBA" id="ARBA00023295"/>
    </source>
</evidence>
<dbReference type="InterPro" id="IPR013738">
    <property type="entry name" value="Beta_galactosidase_Trimer"/>
</dbReference>
<comment type="catalytic activity">
    <reaction evidence="1 8">
        <text>Hydrolysis of terminal non-reducing beta-D-galactose residues in beta-D-galactosides.</text>
        <dbReference type="EC" id="3.2.1.23"/>
    </reaction>
</comment>
<dbReference type="Pfam" id="PF02449">
    <property type="entry name" value="Glyco_hydro_42"/>
    <property type="match status" value="1"/>
</dbReference>